<dbReference type="Proteomes" id="UP000606580">
    <property type="component" value="Unassembled WGS sequence"/>
</dbReference>
<feature type="domain" description="Right handed beta helix" evidence="2">
    <location>
        <begin position="1"/>
        <end position="99"/>
    </location>
</feature>
<dbReference type="InterPro" id="IPR012334">
    <property type="entry name" value="Pectin_lyas_fold"/>
</dbReference>
<dbReference type="InterPro" id="IPR022441">
    <property type="entry name" value="Para_beta_helix_rpt-2"/>
</dbReference>
<dbReference type="InterPro" id="IPR006626">
    <property type="entry name" value="PbH1"/>
</dbReference>
<reference evidence="3" key="1">
    <citation type="journal article" date="2020" name="MBio">
        <title>'Candidatus Ethanoperedens,' a Thermophilic Genus of Archaea Mediating the Anaerobic Oxidation of Ethane.</title>
        <authorList>
            <person name="Hahn C.J."/>
            <person name="Laso-Perez R."/>
            <person name="Vulcano F."/>
            <person name="Vaziourakis K.M."/>
            <person name="Stokke R."/>
            <person name="Steen I.H."/>
            <person name="Teske A."/>
            <person name="Boetius A."/>
            <person name="Liebeke M."/>
            <person name="Amann R."/>
            <person name="Knittel K."/>
            <person name="Wegener G."/>
        </authorList>
    </citation>
    <scope>NUCLEOTIDE SEQUENCE</scope>
    <source>
        <strain evidence="3">GoM-Arc1-LC-WB58</strain>
    </source>
</reference>
<keyword evidence="1" id="KW-1133">Transmembrane helix</keyword>
<evidence type="ECO:0000256" key="1">
    <source>
        <dbReference type="SAM" id="Phobius"/>
    </source>
</evidence>
<sequence length="187" mass="20341">NTVSSNKNGIHLFESSNNTFTSNTANSNSDHGSFLWSSSNNTFTNNTANSNTKCGIYMDSSSNNSVSCNWVQNNTVAGFYLINGSTDNIFENNNIIANGGLPYHQFYNNQSDDVNAANNWWGTDDQDSINVSIYDWQDNPSKGNVTYLPLLAGHAPCAPIPEAATVLLLAVGLLMLAGYVRIGRRKT</sequence>
<keyword evidence="1" id="KW-0472">Membrane</keyword>
<dbReference type="InterPro" id="IPR039448">
    <property type="entry name" value="Beta_helix"/>
</dbReference>
<dbReference type="NCBIfam" id="TIGR03804">
    <property type="entry name" value="para_beta_helix"/>
    <property type="match status" value="4"/>
</dbReference>
<evidence type="ECO:0000313" key="4">
    <source>
        <dbReference type="Proteomes" id="UP000606580"/>
    </source>
</evidence>
<feature type="non-terminal residue" evidence="3">
    <location>
        <position position="1"/>
    </location>
</feature>
<dbReference type="EMBL" id="WNEG01000031">
    <property type="protein sequence ID" value="NMG82902.1"/>
    <property type="molecule type" value="Genomic_DNA"/>
</dbReference>
<comment type="caution">
    <text evidence="3">The sequence shown here is derived from an EMBL/GenBank/DDBJ whole genome shotgun (WGS) entry which is preliminary data.</text>
</comment>
<dbReference type="Gene3D" id="2.160.20.10">
    <property type="entry name" value="Single-stranded right-handed beta-helix, Pectin lyase-like"/>
    <property type="match status" value="1"/>
</dbReference>
<evidence type="ECO:0000313" key="3">
    <source>
        <dbReference type="EMBL" id="NMG82902.1"/>
    </source>
</evidence>
<dbReference type="InterPro" id="IPR011050">
    <property type="entry name" value="Pectin_lyase_fold/virulence"/>
</dbReference>
<protein>
    <recommendedName>
        <fullName evidence="2">Right handed beta helix domain-containing protein</fullName>
    </recommendedName>
</protein>
<keyword evidence="1" id="KW-0812">Transmembrane</keyword>
<proteinExistence type="predicted"/>
<feature type="transmembrane region" description="Helical" evidence="1">
    <location>
        <begin position="163"/>
        <end position="182"/>
    </location>
</feature>
<dbReference type="SUPFAM" id="SSF51126">
    <property type="entry name" value="Pectin lyase-like"/>
    <property type="match status" value="1"/>
</dbReference>
<dbReference type="SMART" id="SM00710">
    <property type="entry name" value="PbH1"/>
    <property type="match status" value="4"/>
</dbReference>
<name>A0A848D9U2_9EURY</name>
<evidence type="ECO:0000259" key="2">
    <source>
        <dbReference type="Pfam" id="PF13229"/>
    </source>
</evidence>
<dbReference type="AlphaFoldDB" id="A0A848D9U2"/>
<organism evidence="3 4">
    <name type="scientific">Candidatus Ethanoperedens thermophilum</name>
    <dbReference type="NCBI Taxonomy" id="2766897"/>
    <lineage>
        <taxon>Archaea</taxon>
        <taxon>Methanobacteriati</taxon>
        <taxon>Methanobacteriota</taxon>
        <taxon>Stenosarchaea group</taxon>
        <taxon>Methanomicrobia</taxon>
        <taxon>Methanosarcinales</taxon>
        <taxon>Methanosarcinales incertae sedis</taxon>
        <taxon>GOM Arc I cluster</taxon>
        <taxon>Candidatus Ethanoperedens</taxon>
    </lineage>
</organism>
<accession>A0A848D9U2</accession>
<dbReference type="Pfam" id="PF13229">
    <property type="entry name" value="Beta_helix"/>
    <property type="match status" value="1"/>
</dbReference>
<gene>
    <name evidence="3" type="ORF">GIS02_01695</name>
</gene>